<name>A0A3D4T1U3_9CORY</name>
<keyword evidence="2" id="KW-0560">Oxidoreductase</keyword>
<dbReference type="RefSeq" id="WP_273052963.1">
    <property type="nucleotide sequence ID" value="NZ_JBLBWV010000041.1"/>
</dbReference>
<evidence type="ECO:0000313" key="3">
    <source>
        <dbReference type="EMBL" id="HCT15488.1"/>
    </source>
</evidence>
<dbReference type="Proteomes" id="UP000261739">
    <property type="component" value="Unassembled WGS sequence"/>
</dbReference>
<comment type="similarity">
    <text evidence="1">Belongs to the short-chain dehydrogenases/reductases (SDR) family.</text>
</comment>
<dbReference type="InterPro" id="IPR002347">
    <property type="entry name" value="SDR_fam"/>
</dbReference>
<reference evidence="3 4" key="1">
    <citation type="journal article" date="2018" name="Nat. Biotechnol.">
        <title>A standardized bacterial taxonomy based on genome phylogeny substantially revises the tree of life.</title>
        <authorList>
            <person name="Parks D.H."/>
            <person name="Chuvochina M."/>
            <person name="Waite D.W."/>
            <person name="Rinke C."/>
            <person name="Skarshewski A."/>
            <person name="Chaumeil P.A."/>
            <person name="Hugenholtz P."/>
        </authorList>
    </citation>
    <scope>NUCLEOTIDE SEQUENCE [LARGE SCALE GENOMIC DNA]</scope>
    <source>
        <strain evidence="3">UBA11247</strain>
    </source>
</reference>
<comment type="caution">
    <text evidence="3">The sequence shown here is derived from an EMBL/GenBank/DDBJ whole genome shotgun (WGS) entry which is preliminary data.</text>
</comment>
<gene>
    <name evidence="3" type="ORF">DIW82_12100</name>
</gene>
<dbReference type="GO" id="GO:0016491">
    <property type="term" value="F:oxidoreductase activity"/>
    <property type="evidence" value="ECO:0007669"/>
    <property type="project" value="UniProtKB-KW"/>
</dbReference>
<dbReference type="Pfam" id="PF13561">
    <property type="entry name" value="adh_short_C2"/>
    <property type="match status" value="1"/>
</dbReference>
<dbReference type="InterPro" id="IPR036291">
    <property type="entry name" value="NAD(P)-bd_dom_sf"/>
</dbReference>
<dbReference type="InterPro" id="IPR051122">
    <property type="entry name" value="SDR_DHRS6-like"/>
</dbReference>
<dbReference type="PANTHER" id="PTHR43477">
    <property type="entry name" value="DIHYDROANTICAPSIN 7-DEHYDROGENASE"/>
    <property type="match status" value="1"/>
</dbReference>
<evidence type="ECO:0000313" key="4">
    <source>
        <dbReference type="Proteomes" id="UP000261739"/>
    </source>
</evidence>
<dbReference type="PANTHER" id="PTHR43477:SF1">
    <property type="entry name" value="DIHYDROANTICAPSIN 7-DEHYDROGENASE"/>
    <property type="match status" value="1"/>
</dbReference>
<dbReference type="PRINTS" id="PR00081">
    <property type="entry name" value="GDHRDH"/>
</dbReference>
<accession>A0A3D4T1U3</accession>
<dbReference type="AlphaFoldDB" id="A0A3D4T1U3"/>
<evidence type="ECO:0000256" key="1">
    <source>
        <dbReference type="ARBA" id="ARBA00006484"/>
    </source>
</evidence>
<evidence type="ECO:0000256" key="2">
    <source>
        <dbReference type="ARBA" id="ARBA00023002"/>
    </source>
</evidence>
<protein>
    <submittedName>
        <fullName evidence="3">Short chain dehydrogenase</fullName>
    </submittedName>
</protein>
<organism evidence="3 4">
    <name type="scientific">Corynebacterium nuruki</name>
    <dbReference type="NCBI Taxonomy" id="1032851"/>
    <lineage>
        <taxon>Bacteria</taxon>
        <taxon>Bacillati</taxon>
        <taxon>Actinomycetota</taxon>
        <taxon>Actinomycetes</taxon>
        <taxon>Mycobacteriales</taxon>
        <taxon>Corynebacteriaceae</taxon>
        <taxon>Corynebacterium</taxon>
    </lineage>
</organism>
<proteinExistence type="inferred from homology"/>
<dbReference type="STRING" id="863239.GCA_000213935_01788"/>
<sequence>MRIALVGSTGTIGRATAELLGFRGHEVVGLSRSTTPALDITDPDSVAPALAAVAGAGPLDAVVSTTGGGPFRPLPELTVDDFRATLAYKALGQIAVAQQALALLRARVAEQVAQQDAAGAGRFSVTLTSGVLSRLAVPTGVAAAAANGAVEAYVRTAAGLSGGVRINAVSPSVVTESLYDPAGEPNYAPFFPGIPSVPVARVAEAVVRSVEGAETGQVIEVV</sequence>
<dbReference type="EMBL" id="DQID01000307">
    <property type="protein sequence ID" value="HCT15488.1"/>
    <property type="molecule type" value="Genomic_DNA"/>
</dbReference>
<dbReference type="Gene3D" id="3.40.50.720">
    <property type="entry name" value="NAD(P)-binding Rossmann-like Domain"/>
    <property type="match status" value="1"/>
</dbReference>
<dbReference type="SUPFAM" id="SSF51735">
    <property type="entry name" value="NAD(P)-binding Rossmann-fold domains"/>
    <property type="match status" value="1"/>
</dbReference>